<gene>
    <name evidence="2" type="ORF">FXF47_02545</name>
</gene>
<dbReference type="Pfam" id="PF02592">
    <property type="entry name" value="Vut_1"/>
    <property type="match status" value="1"/>
</dbReference>
<evidence type="ECO:0000313" key="2">
    <source>
        <dbReference type="EMBL" id="TYB31769.1"/>
    </source>
</evidence>
<sequence>MPNELLWILYILLDFIISLIIFKLFKKEGLFIIITINIILCNIQVIKFIKMFGITTTLGNLLYGGIFWATDMLSEIYGKKEAKKGVFIGFVTLFTMTIIMYGATLFKPASIDTMHPHIEAIFTFLPRIAFASLIAYLASQLHDVWGFLFLKEKTKGKHLWLRNNVSTITSQAIDSVVFTVIAFYGIVPVSDFIQILVTTYVFKLIVAVFDTPFLYLGRSLAVKMGEYFDREI</sequence>
<evidence type="ECO:0000313" key="3">
    <source>
        <dbReference type="Proteomes" id="UP000324143"/>
    </source>
</evidence>
<proteinExistence type="inferred from homology"/>
<dbReference type="NCBIfam" id="TIGR00697">
    <property type="entry name" value="queuosine precursor transporter"/>
    <property type="match status" value="1"/>
</dbReference>
<accession>A0A5D0MMF4</accession>
<feature type="transmembrane region" description="Helical" evidence="1">
    <location>
        <begin position="52"/>
        <end position="73"/>
    </location>
</feature>
<dbReference type="PANTHER" id="PTHR34300">
    <property type="entry name" value="QUEUOSINE PRECURSOR TRANSPORTER-RELATED"/>
    <property type="match status" value="1"/>
</dbReference>
<reference evidence="2" key="1">
    <citation type="submission" date="2019-08" db="EMBL/GenBank/DDBJ databases">
        <title>Genomic characterization of a novel candidate phylum (ARYD3) from a high temperature, high salinity tertiary oil reservoir in north central Oklahoma, USA.</title>
        <authorList>
            <person name="Youssef N.H."/>
            <person name="Yadav A."/>
            <person name="Elshahed M.S."/>
        </authorList>
    </citation>
    <scope>NUCLEOTIDE SEQUENCE [LARGE SCALE GENOMIC DNA]</scope>
    <source>
        <strain evidence="2">ARYD3</strain>
    </source>
</reference>
<comment type="similarity">
    <text evidence="1">Belongs to the vitamin uptake transporter (VUT/ECF) (TC 2.A.88) family. Q precursor transporter subfamily.</text>
</comment>
<dbReference type="AlphaFoldDB" id="A0A5D0MMF4"/>
<comment type="caution">
    <text evidence="2">The sequence shown here is derived from an EMBL/GenBank/DDBJ whole genome shotgun (WGS) entry which is preliminary data.</text>
</comment>
<dbReference type="GO" id="GO:0022857">
    <property type="term" value="F:transmembrane transporter activity"/>
    <property type="evidence" value="ECO:0007669"/>
    <property type="project" value="UniProtKB-UniRule"/>
</dbReference>
<keyword evidence="3" id="KW-1185">Reference proteome</keyword>
<dbReference type="InterPro" id="IPR003744">
    <property type="entry name" value="YhhQ"/>
</dbReference>
<feature type="transmembrane region" description="Helical" evidence="1">
    <location>
        <begin position="29"/>
        <end position="46"/>
    </location>
</feature>
<comment type="subcellular location">
    <subcellularLocation>
        <location evidence="1">Cell membrane</location>
        <topology evidence="1">Multi-pass membrane protein</topology>
    </subcellularLocation>
</comment>
<protein>
    <recommendedName>
        <fullName evidence="1">Probable queuosine precursor transporter</fullName>
        <shortName evidence="1">Q precursor transporter</shortName>
    </recommendedName>
</protein>
<dbReference type="EMBL" id="VSIX01000029">
    <property type="protein sequence ID" value="TYB31769.1"/>
    <property type="molecule type" value="Genomic_DNA"/>
</dbReference>
<feature type="transmembrane region" description="Helical" evidence="1">
    <location>
        <begin position="85"/>
        <end position="106"/>
    </location>
</feature>
<feature type="transmembrane region" description="Helical" evidence="1">
    <location>
        <begin position="192"/>
        <end position="216"/>
    </location>
</feature>
<dbReference type="GO" id="GO:0005886">
    <property type="term" value="C:plasma membrane"/>
    <property type="evidence" value="ECO:0007669"/>
    <property type="project" value="UniProtKB-SubCell"/>
</dbReference>
<dbReference type="PANTHER" id="PTHR34300:SF2">
    <property type="entry name" value="QUEUOSINE PRECURSOR TRANSPORTER-RELATED"/>
    <property type="match status" value="1"/>
</dbReference>
<dbReference type="Proteomes" id="UP000324143">
    <property type="component" value="Unassembled WGS sequence"/>
</dbReference>
<evidence type="ECO:0000256" key="1">
    <source>
        <dbReference type="HAMAP-Rule" id="MF_02088"/>
    </source>
</evidence>
<dbReference type="HAMAP" id="MF_02088">
    <property type="entry name" value="Q_prec_transport"/>
    <property type="match status" value="1"/>
</dbReference>
<organism evidence="2 3">
    <name type="scientific">Candidatus Mcinerneyibacterium aminivorans</name>
    <dbReference type="NCBI Taxonomy" id="2703815"/>
    <lineage>
        <taxon>Bacteria</taxon>
        <taxon>Candidatus Macinerneyibacteriota</taxon>
        <taxon>Candidatus Mcinerneyibacteria</taxon>
        <taxon>Candidatus Mcinerneyibacteriales</taxon>
        <taxon>Candidatus Mcinerneyibacteriaceae</taxon>
        <taxon>Candidatus Mcinerneyibacterium</taxon>
    </lineage>
</organism>
<keyword evidence="1" id="KW-1003">Cell membrane</keyword>
<feature type="transmembrane region" description="Helical" evidence="1">
    <location>
        <begin position="159"/>
        <end position="186"/>
    </location>
</feature>
<keyword evidence="1" id="KW-0472">Membrane</keyword>
<feature type="transmembrane region" description="Helical" evidence="1">
    <location>
        <begin position="6"/>
        <end position="22"/>
    </location>
</feature>
<name>A0A5D0MMF4_9BACT</name>
<keyword evidence="1" id="KW-0813">Transport</keyword>
<keyword evidence="1" id="KW-1133">Transmembrane helix</keyword>
<keyword evidence="1" id="KW-0812">Transmembrane</keyword>
<comment type="function">
    <text evidence="1">Involved in the import of queuosine (Q) precursors, required for Q precursor salvage.</text>
</comment>